<reference evidence="3" key="2">
    <citation type="submission" date="2015-01" db="EMBL/GenBank/DDBJ databases">
        <title>Evolutionary Origins and Diversification of the Mycorrhizal Mutualists.</title>
        <authorList>
            <consortium name="DOE Joint Genome Institute"/>
            <consortium name="Mycorrhizal Genomics Consortium"/>
            <person name="Kohler A."/>
            <person name="Kuo A."/>
            <person name="Nagy L.G."/>
            <person name="Floudas D."/>
            <person name="Copeland A."/>
            <person name="Barry K.W."/>
            <person name="Cichocki N."/>
            <person name="Veneault-Fourrey C."/>
            <person name="LaButti K."/>
            <person name="Lindquist E.A."/>
            <person name="Lipzen A."/>
            <person name="Lundell T."/>
            <person name="Morin E."/>
            <person name="Murat C."/>
            <person name="Riley R."/>
            <person name="Ohm R."/>
            <person name="Sun H."/>
            <person name="Tunlid A."/>
            <person name="Henrissat B."/>
            <person name="Grigoriev I.V."/>
            <person name="Hibbett D.S."/>
            <person name="Martin F."/>
        </authorList>
    </citation>
    <scope>NUCLEOTIDE SEQUENCE [LARGE SCALE GENOMIC DNA]</scope>
    <source>
        <strain evidence="3">Ve08.2h10</strain>
    </source>
</reference>
<feature type="region of interest" description="Disordered" evidence="1">
    <location>
        <begin position="44"/>
        <end position="69"/>
    </location>
</feature>
<reference evidence="2 3" key="1">
    <citation type="submission" date="2014-04" db="EMBL/GenBank/DDBJ databases">
        <authorList>
            <consortium name="DOE Joint Genome Institute"/>
            <person name="Kuo A."/>
            <person name="Kohler A."/>
            <person name="Jargeat P."/>
            <person name="Nagy L.G."/>
            <person name="Floudas D."/>
            <person name="Copeland A."/>
            <person name="Barry K.W."/>
            <person name="Cichocki N."/>
            <person name="Veneault-Fourrey C."/>
            <person name="LaButti K."/>
            <person name="Lindquist E.A."/>
            <person name="Lipzen A."/>
            <person name="Lundell T."/>
            <person name="Morin E."/>
            <person name="Murat C."/>
            <person name="Sun H."/>
            <person name="Tunlid A."/>
            <person name="Henrissat B."/>
            <person name="Grigoriev I.V."/>
            <person name="Hibbett D.S."/>
            <person name="Martin F."/>
            <person name="Nordberg H.P."/>
            <person name="Cantor M.N."/>
            <person name="Hua S.X."/>
        </authorList>
    </citation>
    <scope>NUCLEOTIDE SEQUENCE [LARGE SCALE GENOMIC DNA]</scope>
    <source>
        <strain evidence="2 3">Ve08.2h10</strain>
    </source>
</reference>
<accession>A0A0D0DAY5</accession>
<evidence type="ECO:0000313" key="2">
    <source>
        <dbReference type="EMBL" id="KIK94292.1"/>
    </source>
</evidence>
<name>A0A0D0DAY5_9AGAM</name>
<keyword evidence="3" id="KW-1185">Reference proteome</keyword>
<dbReference type="Proteomes" id="UP000054538">
    <property type="component" value="Unassembled WGS sequence"/>
</dbReference>
<protein>
    <submittedName>
        <fullName evidence="2">Uncharacterized protein</fullName>
    </submittedName>
</protein>
<dbReference type="EMBL" id="KN825117">
    <property type="protein sequence ID" value="KIK94292.1"/>
    <property type="molecule type" value="Genomic_DNA"/>
</dbReference>
<feature type="compositionally biased region" description="Polar residues" evidence="1">
    <location>
        <begin position="51"/>
        <end position="69"/>
    </location>
</feature>
<dbReference type="STRING" id="930991.A0A0D0DAY5"/>
<dbReference type="HOGENOM" id="CLU_1741177_0_0_1"/>
<dbReference type="AlphaFoldDB" id="A0A0D0DAY5"/>
<proteinExistence type="predicted"/>
<evidence type="ECO:0000256" key="1">
    <source>
        <dbReference type="SAM" id="MobiDB-lite"/>
    </source>
</evidence>
<gene>
    <name evidence="2" type="ORF">PAXRUDRAFT_143164</name>
</gene>
<dbReference type="InParanoid" id="A0A0D0DAY5"/>
<feature type="non-terminal residue" evidence="2">
    <location>
        <position position="162"/>
    </location>
</feature>
<dbReference type="OrthoDB" id="2675519at2759"/>
<organism evidence="2 3">
    <name type="scientific">Paxillus rubicundulus Ve08.2h10</name>
    <dbReference type="NCBI Taxonomy" id="930991"/>
    <lineage>
        <taxon>Eukaryota</taxon>
        <taxon>Fungi</taxon>
        <taxon>Dikarya</taxon>
        <taxon>Basidiomycota</taxon>
        <taxon>Agaricomycotina</taxon>
        <taxon>Agaricomycetes</taxon>
        <taxon>Agaricomycetidae</taxon>
        <taxon>Boletales</taxon>
        <taxon>Paxilineae</taxon>
        <taxon>Paxillaceae</taxon>
        <taxon>Paxillus</taxon>
    </lineage>
</organism>
<evidence type="ECO:0000313" key="3">
    <source>
        <dbReference type="Proteomes" id="UP000054538"/>
    </source>
</evidence>
<sequence length="162" mass="17958">VFGSILMKWCNRLSTKNLTHLAELKMYVHEEHVCNNAIKKCLNDQEDSEGPASNSEGLGATTGRSPSQGISHIAQSLIQVVNKEDQEPEYSAAETSSAAQQYSPITIKELMDYSHAEAWLGSFYQTTIQCLDDDLELYQLLNLDADGIDDPDYSQAEEILAV</sequence>